<keyword evidence="2" id="KW-0233">DNA recombination</keyword>
<dbReference type="Proteomes" id="UP000831113">
    <property type="component" value="Chromosome"/>
</dbReference>
<evidence type="ECO:0000313" key="5">
    <source>
        <dbReference type="Proteomes" id="UP000831113"/>
    </source>
</evidence>
<evidence type="ECO:0000259" key="3">
    <source>
        <dbReference type="PROSITE" id="PS51736"/>
    </source>
</evidence>
<dbReference type="InterPro" id="IPR050639">
    <property type="entry name" value="SSR_resolvase"/>
</dbReference>
<dbReference type="InterPro" id="IPR006119">
    <property type="entry name" value="Resolv_N"/>
</dbReference>
<dbReference type="Gene3D" id="3.40.50.1390">
    <property type="entry name" value="Resolvase, N-terminal catalytic domain"/>
    <property type="match status" value="1"/>
</dbReference>
<proteinExistence type="predicted"/>
<keyword evidence="1" id="KW-0238">DNA-binding</keyword>
<dbReference type="PANTHER" id="PTHR30461:SF2">
    <property type="entry name" value="SERINE RECOMBINASE PINE-RELATED"/>
    <property type="match status" value="1"/>
</dbReference>
<keyword evidence="5" id="KW-1185">Reference proteome</keyword>
<dbReference type="SUPFAM" id="SSF53041">
    <property type="entry name" value="Resolvase-like"/>
    <property type="match status" value="1"/>
</dbReference>
<dbReference type="SMART" id="SM00857">
    <property type="entry name" value="Resolvase"/>
    <property type="match status" value="1"/>
</dbReference>
<reference evidence="4 5" key="1">
    <citation type="submission" date="2022-03" db="EMBL/GenBank/DDBJ databases">
        <title>Hymenobactersp. isolated from the air.</title>
        <authorList>
            <person name="Won M."/>
            <person name="Kwon S.-W."/>
        </authorList>
    </citation>
    <scope>NUCLEOTIDE SEQUENCE [LARGE SCALE GENOMIC DNA]</scope>
    <source>
        <strain evidence="4 5">KACC 21982</strain>
    </source>
</reference>
<dbReference type="EMBL" id="CP094669">
    <property type="protein sequence ID" value="UOG77126.1"/>
    <property type="molecule type" value="Genomic_DNA"/>
</dbReference>
<dbReference type="InterPro" id="IPR036162">
    <property type="entry name" value="Resolvase-like_N_sf"/>
</dbReference>
<organism evidence="4 5">
    <name type="scientific">Hymenobacter tibetensis</name>
    <dbReference type="NCBI Taxonomy" id="497967"/>
    <lineage>
        <taxon>Bacteria</taxon>
        <taxon>Pseudomonadati</taxon>
        <taxon>Bacteroidota</taxon>
        <taxon>Cytophagia</taxon>
        <taxon>Cytophagales</taxon>
        <taxon>Hymenobacteraceae</taxon>
        <taxon>Hymenobacter</taxon>
    </lineage>
</organism>
<dbReference type="Pfam" id="PF00239">
    <property type="entry name" value="Resolvase"/>
    <property type="match status" value="1"/>
</dbReference>
<feature type="domain" description="Resolvase/invertase-type recombinase catalytic" evidence="3">
    <location>
        <begin position="1"/>
        <end position="99"/>
    </location>
</feature>
<dbReference type="PANTHER" id="PTHR30461">
    <property type="entry name" value="DNA-INVERTASE FROM LAMBDOID PROPHAGE"/>
    <property type="match status" value="1"/>
</dbReference>
<dbReference type="PROSITE" id="PS51736">
    <property type="entry name" value="RECOMBINASES_3"/>
    <property type="match status" value="1"/>
</dbReference>
<dbReference type="RefSeq" id="WP_243802641.1">
    <property type="nucleotide sequence ID" value="NZ_CP094669.1"/>
</dbReference>
<sequence>MLKLSNNRLFLDAHQGRFDVVILWALDRFSREGVAKTLNYLQKLSASGVQFLSFTEQYLDSTGIFKDAIIGILAAIAKQERVRLGERTKAGLAKAKLKGSKIGRPTVDAEKVTHVKRLKATGISDRAIATALNISPSTVSKYLMTIS</sequence>
<dbReference type="Gene3D" id="1.10.10.60">
    <property type="entry name" value="Homeodomain-like"/>
    <property type="match status" value="1"/>
</dbReference>
<evidence type="ECO:0000256" key="2">
    <source>
        <dbReference type="ARBA" id="ARBA00023172"/>
    </source>
</evidence>
<accession>A0ABY4D7B0</accession>
<evidence type="ECO:0000313" key="4">
    <source>
        <dbReference type="EMBL" id="UOG77126.1"/>
    </source>
</evidence>
<gene>
    <name evidence="4" type="ORF">MTX78_11100</name>
</gene>
<evidence type="ECO:0000256" key="1">
    <source>
        <dbReference type="ARBA" id="ARBA00023125"/>
    </source>
</evidence>
<name>A0ABY4D7B0_9BACT</name>
<protein>
    <submittedName>
        <fullName evidence="4">Recombinase family protein</fullName>
    </submittedName>
</protein>